<dbReference type="EMBL" id="JBDLOU010000014">
    <property type="protein sequence ID" value="MEX3738389.1"/>
    <property type="molecule type" value="Genomic_DNA"/>
</dbReference>
<evidence type="ECO:0000313" key="1">
    <source>
        <dbReference type="EMBL" id="MCV7391795.1"/>
    </source>
</evidence>
<name>A0AAW5TA30_9MYCO</name>
<reference evidence="2 4" key="3">
    <citation type="submission" date="2024-04" db="EMBL/GenBank/DDBJ databases">
        <title>Genomic Markers of Mycobacteria.</title>
        <authorList>
            <person name="Soliman M.S."/>
            <person name="Elkholy A."/>
            <person name="Soliman N.S."/>
            <person name="Abbas A."/>
            <person name="Khayrat S."/>
            <person name="Shawky S."/>
        </authorList>
    </citation>
    <scope>NUCLEOTIDE SEQUENCE [LARGE SCALE GENOMIC DNA]</scope>
    <source>
        <strain evidence="2 4">Egy-CU-AM5</strain>
    </source>
</reference>
<reference evidence="1" key="1">
    <citation type="submission" date="2020-07" db="EMBL/GenBank/DDBJ databases">
        <authorList>
            <person name="Pettersson B.M.F."/>
            <person name="Behra P.R.K."/>
            <person name="Ramesh M."/>
            <person name="Das S."/>
            <person name="Dasgupta S."/>
            <person name="Kirsebom L.A."/>
        </authorList>
    </citation>
    <scope>NUCLEOTIDE SEQUENCE</scope>
    <source>
        <strain evidence="1">DSM 44242</strain>
    </source>
</reference>
<dbReference type="AlphaFoldDB" id="A0AAW5TA30"/>
<organism evidence="1 3">
    <name type="scientific">Mycolicibacterium porcinum</name>
    <dbReference type="NCBI Taxonomy" id="39693"/>
    <lineage>
        <taxon>Bacteria</taxon>
        <taxon>Bacillati</taxon>
        <taxon>Actinomycetota</taxon>
        <taxon>Actinomycetes</taxon>
        <taxon>Mycobacteriales</taxon>
        <taxon>Mycobacteriaceae</taxon>
        <taxon>Mycolicibacterium</taxon>
    </lineage>
</organism>
<dbReference type="EMBL" id="JACKVC010000021">
    <property type="protein sequence ID" value="MCV7391795.1"/>
    <property type="molecule type" value="Genomic_DNA"/>
</dbReference>
<dbReference type="RefSeq" id="WP_036449506.1">
    <property type="nucleotide sequence ID" value="NZ_JACKVC010000021.1"/>
</dbReference>
<evidence type="ECO:0000313" key="3">
    <source>
        <dbReference type="Proteomes" id="UP001141659"/>
    </source>
</evidence>
<proteinExistence type="predicted"/>
<evidence type="ECO:0000313" key="2">
    <source>
        <dbReference type="EMBL" id="MEX3738389.1"/>
    </source>
</evidence>
<reference evidence="1" key="2">
    <citation type="journal article" date="2022" name="BMC Genomics">
        <title>Comparative genome analysis of mycobacteria focusing on tRNA and non-coding RNA.</title>
        <authorList>
            <person name="Behra P.R.K."/>
            <person name="Pettersson B.M.F."/>
            <person name="Ramesh M."/>
            <person name="Das S."/>
            <person name="Dasgupta S."/>
            <person name="Kirsebom L.A."/>
        </authorList>
    </citation>
    <scope>NUCLEOTIDE SEQUENCE</scope>
    <source>
        <strain evidence="1">DSM 44242</strain>
    </source>
</reference>
<dbReference type="Proteomes" id="UP001141659">
    <property type="component" value="Unassembled WGS sequence"/>
</dbReference>
<evidence type="ECO:0000313" key="4">
    <source>
        <dbReference type="Proteomes" id="UP001558474"/>
    </source>
</evidence>
<keyword evidence="4" id="KW-1185">Reference proteome</keyword>
<gene>
    <name evidence="2" type="ORF">ABFW12_09080</name>
    <name evidence="1" type="ORF">H5P34_27415</name>
</gene>
<accession>A0AAW5TA30</accession>
<dbReference type="Proteomes" id="UP001558474">
    <property type="component" value="Unassembled WGS sequence"/>
</dbReference>
<sequence length="158" mass="16950">MSEPACDELPTYTARVAAILAILSKHVIVDGLVQNNRQANPIQPLPCLSASWGADLAAPPVLTVSIHPVDDFAAEVEELRYGGDLTPGTYELPRTETDEFALAQPQLSSVWVVAGDSEVYLAHRDRSPDQLVDAAVEIARAVGCAPYTDDYEPPPEPG</sequence>
<protein>
    <submittedName>
        <fullName evidence="1">Uncharacterized protein</fullName>
    </submittedName>
</protein>
<comment type="caution">
    <text evidence="1">The sequence shown here is derived from an EMBL/GenBank/DDBJ whole genome shotgun (WGS) entry which is preliminary data.</text>
</comment>